<evidence type="ECO:0000256" key="5">
    <source>
        <dbReference type="ARBA" id="ARBA00023163"/>
    </source>
</evidence>
<dbReference type="InterPro" id="IPR013325">
    <property type="entry name" value="RNA_pol_sigma_r2"/>
</dbReference>
<dbReference type="PANTHER" id="PTHR43133:SF8">
    <property type="entry name" value="RNA POLYMERASE SIGMA FACTOR HI_1459-RELATED"/>
    <property type="match status" value="1"/>
</dbReference>
<dbReference type="SUPFAM" id="SSF88946">
    <property type="entry name" value="Sigma2 domain of RNA polymerase sigma factors"/>
    <property type="match status" value="1"/>
</dbReference>
<organism evidence="8 9">
    <name type="scientific">Saltatorellus ferox</name>
    <dbReference type="NCBI Taxonomy" id="2528018"/>
    <lineage>
        <taxon>Bacteria</taxon>
        <taxon>Pseudomonadati</taxon>
        <taxon>Planctomycetota</taxon>
        <taxon>Planctomycetia</taxon>
        <taxon>Planctomycetia incertae sedis</taxon>
        <taxon>Saltatorellus</taxon>
    </lineage>
</organism>
<keyword evidence="4" id="KW-0238">DNA-binding</keyword>
<dbReference type="RefSeq" id="WP_145200286.1">
    <property type="nucleotide sequence ID" value="NZ_CP036434.1"/>
</dbReference>
<evidence type="ECO:0000313" key="8">
    <source>
        <dbReference type="EMBL" id="QDV08141.1"/>
    </source>
</evidence>
<dbReference type="NCBIfam" id="TIGR02937">
    <property type="entry name" value="sigma70-ECF"/>
    <property type="match status" value="1"/>
</dbReference>
<evidence type="ECO:0000256" key="2">
    <source>
        <dbReference type="ARBA" id="ARBA00023015"/>
    </source>
</evidence>
<feature type="domain" description="RNA polymerase sigma-70 region 2" evidence="6">
    <location>
        <begin position="23"/>
        <end position="83"/>
    </location>
</feature>
<evidence type="ECO:0000259" key="6">
    <source>
        <dbReference type="Pfam" id="PF04542"/>
    </source>
</evidence>
<dbReference type="InterPro" id="IPR013324">
    <property type="entry name" value="RNA_pol_sigma_r3/r4-like"/>
</dbReference>
<dbReference type="InterPro" id="IPR014284">
    <property type="entry name" value="RNA_pol_sigma-70_dom"/>
</dbReference>
<keyword evidence="3" id="KW-0731">Sigma factor</keyword>
<dbReference type="Gene3D" id="1.10.1740.10">
    <property type="match status" value="1"/>
</dbReference>
<gene>
    <name evidence="8" type="ORF">Poly30_36770</name>
</gene>
<name>A0A518EVM7_9BACT</name>
<keyword evidence="2" id="KW-0805">Transcription regulation</keyword>
<protein>
    <submittedName>
        <fullName evidence="8">RNA polymerase sigma factor</fullName>
    </submittedName>
</protein>
<evidence type="ECO:0000259" key="7">
    <source>
        <dbReference type="Pfam" id="PF08281"/>
    </source>
</evidence>
<dbReference type="GO" id="GO:0003677">
    <property type="term" value="F:DNA binding"/>
    <property type="evidence" value="ECO:0007669"/>
    <property type="project" value="UniProtKB-KW"/>
</dbReference>
<dbReference type="SUPFAM" id="SSF88659">
    <property type="entry name" value="Sigma3 and sigma4 domains of RNA polymerase sigma factors"/>
    <property type="match status" value="1"/>
</dbReference>
<evidence type="ECO:0000256" key="1">
    <source>
        <dbReference type="ARBA" id="ARBA00010641"/>
    </source>
</evidence>
<dbReference type="PANTHER" id="PTHR43133">
    <property type="entry name" value="RNA POLYMERASE ECF-TYPE SIGMA FACTO"/>
    <property type="match status" value="1"/>
</dbReference>
<dbReference type="EMBL" id="CP036434">
    <property type="protein sequence ID" value="QDV08141.1"/>
    <property type="molecule type" value="Genomic_DNA"/>
</dbReference>
<feature type="domain" description="RNA polymerase sigma factor 70 region 4 type 2" evidence="7">
    <location>
        <begin position="113"/>
        <end position="165"/>
    </location>
</feature>
<dbReference type="Gene3D" id="1.10.10.10">
    <property type="entry name" value="Winged helix-like DNA-binding domain superfamily/Winged helix DNA-binding domain"/>
    <property type="match status" value="1"/>
</dbReference>
<dbReference type="AlphaFoldDB" id="A0A518EVM7"/>
<evidence type="ECO:0000313" key="9">
    <source>
        <dbReference type="Proteomes" id="UP000320390"/>
    </source>
</evidence>
<dbReference type="OrthoDB" id="9795666at2"/>
<dbReference type="Pfam" id="PF04542">
    <property type="entry name" value="Sigma70_r2"/>
    <property type="match status" value="1"/>
</dbReference>
<dbReference type="InterPro" id="IPR007627">
    <property type="entry name" value="RNA_pol_sigma70_r2"/>
</dbReference>
<keyword evidence="9" id="KW-1185">Reference proteome</keyword>
<reference evidence="8 9" key="1">
    <citation type="submission" date="2019-02" db="EMBL/GenBank/DDBJ databases">
        <title>Deep-cultivation of Planctomycetes and their phenomic and genomic characterization uncovers novel biology.</title>
        <authorList>
            <person name="Wiegand S."/>
            <person name="Jogler M."/>
            <person name="Boedeker C."/>
            <person name="Pinto D."/>
            <person name="Vollmers J."/>
            <person name="Rivas-Marin E."/>
            <person name="Kohn T."/>
            <person name="Peeters S.H."/>
            <person name="Heuer A."/>
            <person name="Rast P."/>
            <person name="Oberbeckmann S."/>
            <person name="Bunk B."/>
            <person name="Jeske O."/>
            <person name="Meyerdierks A."/>
            <person name="Storesund J.E."/>
            <person name="Kallscheuer N."/>
            <person name="Luecker S."/>
            <person name="Lage O.M."/>
            <person name="Pohl T."/>
            <person name="Merkel B.J."/>
            <person name="Hornburger P."/>
            <person name="Mueller R.-W."/>
            <person name="Bruemmer F."/>
            <person name="Labrenz M."/>
            <person name="Spormann A.M."/>
            <person name="Op den Camp H."/>
            <person name="Overmann J."/>
            <person name="Amann R."/>
            <person name="Jetten M.S.M."/>
            <person name="Mascher T."/>
            <person name="Medema M.H."/>
            <person name="Devos D.P."/>
            <person name="Kaster A.-K."/>
            <person name="Ovreas L."/>
            <person name="Rohde M."/>
            <person name="Galperin M.Y."/>
            <person name="Jogler C."/>
        </authorList>
    </citation>
    <scope>NUCLEOTIDE SEQUENCE [LARGE SCALE GENOMIC DNA]</scope>
    <source>
        <strain evidence="8 9">Poly30</strain>
    </source>
</reference>
<dbReference type="GO" id="GO:0006352">
    <property type="term" value="P:DNA-templated transcription initiation"/>
    <property type="evidence" value="ECO:0007669"/>
    <property type="project" value="InterPro"/>
</dbReference>
<evidence type="ECO:0000256" key="3">
    <source>
        <dbReference type="ARBA" id="ARBA00023082"/>
    </source>
</evidence>
<dbReference type="InterPro" id="IPR013249">
    <property type="entry name" value="RNA_pol_sigma70_r4_t2"/>
</dbReference>
<proteinExistence type="inferred from homology"/>
<dbReference type="GO" id="GO:0016987">
    <property type="term" value="F:sigma factor activity"/>
    <property type="evidence" value="ECO:0007669"/>
    <property type="project" value="UniProtKB-KW"/>
</dbReference>
<dbReference type="InterPro" id="IPR039425">
    <property type="entry name" value="RNA_pol_sigma-70-like"/>
</dbReference>
<accession>A0A518EVM7</accession>
<dbReference type="InterPro" id="IPR036388">
    <property type="entry name" value="WH-like_DNA-bd_sf"/>
</dbReference>
<evidence type="ECO:0000256" key="4">
    <source>
        <dbReference type="ARBA" id="ARBA00023125"/>
    </source>
</evidence>
<keyword evidence="5" id="KW-0804">Transcription</keyword>
<dbReference type="Proteomes" id="UP000320390">
    <property type="component" value="Chromosome"/>
</dbReference>
<dbReference type="Pfam" id="PF08281">
    <property type="entry name" value="Sigma70_r4_2"/>
    <property type="match status" value="1"/>
</dbReference>
<sequence>MDHPHRTSRASERASEAAWIAELGWLRRVCRALVREEALADDLSQDVWVDAVRQRPELEGPRLRGWLGTVARRRASKLLRRERGARDSEALWFKDRSASESEDLPEDRLVLHRQLMDVIDAMDEADREAIVAYFFEGLDTAELARRTGVPEGTLRQRRRRALTRLRKRLNEEDPRWSQWLPALAFAGSGRWSASTPAFATLVPLATLTVMWKPVIALALVLLTAAAWWIGPHRTGELSPVLTIARSETAALQAVRPAAAKDAEVLALADGSRDRKGLLDDEDHASAPIDYLRVVDERGDAVPKVAGVWIDSERDIAPLEFDSSGRAPRPSAMGGVATLAAPGFLEVEASVAAPDGTSETLITLRRARTLSLQLILGDEPLDRATCFFDGTQADRTTIMEGLALRSLESFWKPLQSVRVARDLVSSASGVLKITETPAPGPMRITLPDWLLGKSVTAPMELADNASVLIVPQDCFDPRAGADWQLALLEEPLVAEGRFVWDDDKTPLRGRLTIFRRSPGYVDGVYRANIDADGSFSFSATTRGAYRDGKNFAVNRGEYVLSVRDEPTQETASLTISMASVLEEPSLGTIEIPRPQEVTIHVIERDSAGSSTPVRAAVTTRRSRGCTGPDGVASVIVDSQEAIWVQGESHSLAQIPPSRIAGAPPGEAIVVEVPRAPCLNILFESDASAVGTEIMLESEHTLFQPATVLDDEASAPVPIEWRVPSIQHPLGIQIGRFGEGLQRVWILPDGTSPIRVAGLTHEAPITVSWVDELSQKIASTVVDLDEDRTVHFGSEVTACLTVRAVLRGTNTPVAATVEIEECKAEGQLVRPLIAGYTTFDTLLPGTYRITVRAMVGGAEVSSTTRFELDESEEEALFEF</sequence>
<comment type="similarity">
    <text evidence="1">Belongs to the sigma-70 factor family. ECF subfamily.</text>
</comment>